<sequence>ASTAKKRNPAAEALRSIAGLFASCFTPPQLDASSNLDPSNSRSVASDGSGSGKRRRSSAGGSNNIYGSPTHNHKREPGSMKFTIDQIYRASNSFSPSFKIGQGGFG</sequence>
<name>A0AAV0IAS0_9ROSI</name>
<accession>A0AAV0IAS0</accession>
<organism evidence="2 3">
    <name type="scientific">Linum tenue</name>
    <dbReference type="NCBI Taxonomy" id="586396"/>
    <lineage>
        <taxon>Eukaryota</taxon>
        <taxon>Viridiplantae</taxon>
        <taxon>Streptophyta</taxon>
        <taxon>Embryophyta</taxon>
        <taxon>Tracheophyta</taxon>
        <taxon>Spermatophyta</taxon>
        <taxon>Magnoliopsida</taxon>
        <taxon>eudicotyledons</taxon>
        <taxon>Gunneridae</taxon>
        <taxon>Pentapetalae</taxon>
        <taxon>rosids</taxon>
        <taxon>fabids</taxon>
        <taxon>Malpighiales</taxon>
        <taxon>Linaceae</taxon>
        <taxon>Linum</taxon>
    </lineage>
</organism>
<evidence type="ECO:0000256" key="1">
    <source>
        <dbReference type="SAM" id="MobiDB-lite"/>
    </source>
</evidence>
<reference evidence="2" key="1">
    <citation type="submission" date="2022-08" db="EMBL/GenBank/DDBJ databases">
        <authorList>
            <person name="Gutierrez-Valencia J."/>
        </authorList>
    </citation>
    <scope>NUCLEOTIDE SEQUENCE</scope>
</reference>
<dbReference type="Proteomes" id="UP001154282">
    <property type="component" value="Unassembled WGS sequence"/>
</dbReference>
<protein>
    <submittedName>
        <fullName evidence="2">Uncharacterized protein</fullName>
    </submittedName>
</protein>
<dbReference type="AlphaFoldDB" id="A0AAV0IAS0"/>
<evidence type="ECO:0000313" key="3">
    <source>
        <dbReference type="Proteomes" id="UP001154282"/>
    </source>
</evidence>
<feature type="non-terminal residue" evidence="2">
    <location>
        <position position="1"/>
    </location>
</feature>
<comment type="caution">
    <text evidence="2">The sequence shown here is derived from an EMBL/GenBank/DDBJ whole genome shotgun (WGS) entry which is preliminary data.</text>
</comment>
<dbReference type="EMBL" id="CAMGYJ010000003">
    <property type="protein sequence ID" value="CAI0393833.1"/>
    <property type="molecule type" value="Genomic_DNA"/>
</dbReference>
<feature type="compositionally biased region" description="Polar residues" evidence="1">
    <location>
        <begin position="31"/>
        <end position="46"/>
    </location>
</feature>
<feature type="region of interest" description="Disordered" evidence="1">
    <location>
        <begin position="31"/>
        <end position="82"/>
    </location>
</feature>
<feature type="non-terminal residue" evidence="2">
    <location>
        <position position="106"/>
    </location>
</feature>
<keyword evidence="3" id="KW-1185">Reference proteome</keyword>
<evidence type="ECO:0000313" key="2">
    <source>
        <dbReference type="EMBL" id="CAI0393833.1"/>
    </source>
</evidence>
<gene>
    <name evidence="2" type="ORF">LITE_LOCUS8095</name>
</gene>
<proteinExistence type="predicted"/>